<gene>
    <name evidence="2" type="ORF">AWW68_07275</name>
</gene>
<protein>
    <recommendedName>
        <fullName evidence="1">GIY-YIG domain-containing protein</fullName>
    </recommendedName>
</protein>
<keyword evidence="3" id="KW-1185">Reference proteome</keyword>
<dbReference type="PROSITE" id="PS50164">
    <property type="entry name" value="GIY_YIG"/>
    <property type="match status" value="1"/>
</dbReference>
<dbReference type="InterPro" id="IPR000305">
    <property type="entry name" value="GIY-YIG_endonuc"/>
</dbReference>
<dbReference type="AlphaFoldDB" id="A0A150XA69"/>
<evidence type="ECO:0000259" key="1">
    <source>
        <dbReference type="PROSITE" id="PS50164"/>
    </source>
</evidence>
<proteinExistence type="predicted"/>
<comment type="caution">
    <text evidence="2">The sequence shown here is derived from an EMBL/GenBank/DDBJ whole genome shotgun (WGS) entry which is preliminary data.</text>
</comment>
<evidence type="ECO:0000313" key="2">
    <source>
        <dbReference type="EMBL" id="KYG75629.1"/>
    </source>
</evidence>
<dbReference type="InterPro" id="IPR035901">
    <property type="entry name" value="GIY-YIG_endonuc_sf"/>
</dbReference>
<organism evidence="2 3">
    <name type="scientific">Roseivirga spongicola</name>
    <dbReference type="NCBI Taxonomy" id="333140"/>
    <lineage>
        <taxon>Bacteria</taxon>
        <taxon>Pseudomonadati</taxon>
        <taxon>Bacteroidota</taxon>
        <taxon>Cytophagia</taxon>
        <taxon>Cytophagales</taxon>
        <taxon>Roseivirgaceae</taxon>
        <taxon>Roseivirga</taxon>
    </lineage>
</organism>
<dbReference type="EMBL" id="LRPC01000012">
    <property type="protein sequence ID" value="KYG75629.1"/>
    <property type="molecule type" value="Genomic_DNA"/>
</dbReference>
<reference evidence="2 3" key="1">
    <citation type="submission" date="2016-01" db="EMBL/GenBank/DDBJ databases">
        <title>Genome sequencing of Roseivirga spongicola UST030701-084.</title>
        <authorList>
            <person name="Selvaratnam C."/>
            <person name="Thevarajoo S."/>
            <person name="Goh K.M."/>
            <person name="Ee R."/>
            <person name="Chan K.-G."/>
            <person name="Chong C.S."/>
        </authorList>
    </citation>
    <scope>NUCLEOTIDE SEQUENCE [LARGE SCALE GENOMIC DNA]</scope>
    <source>
        <strain evidence="2 3">UST030701-084</strain>
    </source>
</reference>
<evidence type="ECO:0000313" key="3">
    <source>
        <dbReference type="Proteomes" id="UP000075606"/>
    </source>
</evidence>
<dbReference type="OrthoDB" id="1495241at2"/>
<dbReference type="Proteomes" id="UP000075606">
    <property type="component" value="Unassembled WGS sequence"/>
</dbReference>
<sequence>MHTLYILYSKGLDRYYVGETEDFDVRLEQHNTGYFKTSSTSNASDWEEYLTAVCQDGSHARRVEMFIKRQKSRVFIESLRGDSQKLSSIIERFM</sequence>
<name>A0A150XA69_9BACT</name>
<dbReference type="STRING" id="333140.AWW68_07275"/>
<accession>A0A150XA69</accession>
<dbReference type="Pfam" id="PF01541">
    <property type="entry name" value="GIY-YIG"/>
    <property type="match status" value="1"/>
</dbReference>
<dbReference type="Gene3D" id="3.40.1440.10">
    <property type="entry name" value="GIY-YIG endonuclease"/>
    <property type="match status" value="1"/>
</dbReference>
<dbReference type="RefSeq" id="WP_068219230.1">
    <property type="nucleotide sequence ID" value="NZ_CP139724.1"/>
</dbReference>
<feature type="domain" description="GIY-YIG" evidence="1">
    <location>
        <begin position="1"/>
        <end position="77"/>
    </location>
</feature>